<sequence length="374" mass="41252">MFGALVLLTVVTLTVGQLAGEGCFHETHQKPGVCKLIGACPSAIKDLQKMIRPQICSFEITAPIICCAEDVATPDIVQPGVGTKSSQKCSEYAKLVNVTYQRPTLSFGPSKNITRNECGFKAVKLVVGGSKAEPKEFPHMAAIGFDVGSGERGYHCGGSLISERFVLTAAHCINTNNFGEAKYVRVGDLNLKDDNENADPQEYNVVQRIRHPQYKRPSRYNDIALLKLERDVIFTPYVRPICLNTLSVLDNKEAIATGWGLVELYGTNNDHLLKVTLSMFSNNLCREKYPPNRSNYKDGILDDSQVCAGSFTERKDTCQGDSGGPLQIYNLNEYCMYTLIGVTSFGKACGIAQVPGVYTRVSHYLEWIENTVWP</sequence>
<keyword evidence="5" id="KW-1185">Reference proteome</keyword>
<keyword evidence="2" id="KW-0720">Serine protease</keyword>
<dbReference type="CDD" id="cd00190">
    <property type="entry name" value="Tryp_SPc"/>
    <property type="match status" value="1"/>
</dbReference>
<evidence type="ECO:0000313" key="6">
    <source>
        <dbReference type="RefSeq" id="XP_017772374.1"/>
    </source>
</evidence>
<protein>
    <submittedName>
        <fullName evidence="6">Venom protease</fullName>
    </submittedName>
</protein>
<keyword evidence="2" id="KW-0378">Hydrolase</keyword>
<evidence type="ECO:0000256" key="3">
    <source>
        <dbReference type="SAM" id="SignalP"/>
    </source>
</evidence>
<dbReference type="InterPro" id="IPR043504">
    <property type="entry name" value="Peptidase_S1_PA_chymotrypsin"/>
</dbReference>
<keyword evidence="3" id="KW-0732">Signal</keyword>
<evidence type="ECO:0000259" key="4">
    <source>
        <dbReference type="PROSITE" id="PS50240"/>
    </source>
</evidence>
<keyword evidence="1" id="KW-1015">Disulfide bond</keyword>
<dbReference type="PROSITE" id="PS50240">
    <property type="entry name" value="TRYPSIN_DOM"/>
    <property type="match status" value="1"/>
</dbReference>
<feature type="chain" id="PRO_5045828700" evidence="3">
    <location>
        <begin position="17"/>
        <end position="374"/>
    </location>
</feature>
<dbReference type="InterPro" id="IPR009003">
    <property type="entry name" value="Peptidase_S1_PA"/>
</dbReference>
<dbReference type="InterPro" id="IPR001254">
    <property type="entry name" value="Trypsin_dom"/>
</dbReference>
<dbReference type="GeneID" id="108559560"/>
<dbReference type="GO" id="GO:0008233">
    <property type="term" value="F:peptidase activity"/>
    <property type="evidence" value="ECO:0007669"/>
    <property type="project" value="UniProtKB-KW"/>
</dbReference>
<accession>A0ABM1MCS4</accession>
<dbReference type="Pfam" id="PF00089">
    <property type="entry name" value="Trypsin"/>
    <property type="match status" value="1"/>
</dbReference>
<dbReference type="RefSeq" id="XP_017772374.1">
    <property type="nucleotide sequence ID" value="XM_017916885.1"/>
</dbReference>
<dbReference type="Gene3D" id="2.40.10.10">
    <property type="entry name" value="Trypsin-like serine proteases"/>
    <property type="match status" value="1"/>
</dbReference>
<keyword evidence="2 6" id="KW-0645">Protease</keyword>
<organism evidence="5 6">
    <name type="scientific">Nicrophorus vespilloides</name>
    <name type="common">Boreal carrion beetle</name>
    <dbReference type="NCBI Taxonomy" id="110193"/>
    <lineage>
        <taxon>Eukaryota</taxon>
        <taxon>Metazoa</taxon>
        <taxon>Ecdysozoa</taxon>
        <taxon>Arthropoda</taxon>
        <taxon>Hexapoda</taxon>
        <taxon>Insecta</taxon>
        <taxon>Pterygota</taxon>
        <taxon>Neoptera</taxon>
        <taxon>Endopterygota</taxon>
        <taxon>Coleoptera</taxon>
        <taxon>Polyphaga</taxon>
        <taxon>Staphyliniformia</taxon>
        <taxon>Silphidae</taxon>
        <taxon>Nicrophorinae</taxon>
        <taxon>Nicrophorus</taxon>
    </lineage>
</organism>
<dbReference type="PANTHER" id="PTHR24258">
    <property type="entry name" value="SERINE PROTEASE-RELATED"/>
    <property type="match status" value="1"/>
</dbReference>
<dbReference type="PROSITE" id="PS00135">
    <property type="entry name" value="TRYPSIN_SER"/>
    <property type="match status" value="1"/>
</dbReference>
<dbReference type="InterPro" id="IPR018114">
    <property type="entry name" value="TRYPSIN_HIS"/>
</dbReference>
<dbReference type="GO" id="GO:0006508">
    <property type="term" value="P:proteolysis"/>
    <property type="evidence" value="ECO:0007669"/>
    <property type="project" value="UniProtKB-KW"/>
</dbReference>
<feature type="signal peptide" evidence="3">
    <location>
        <begin position="1"/>
        <end position="16"/>
    </location>
</feature>
<reference evidence="6" key="1">
    <citation type="submission" date="2025-08" db="UniProtKB">
        <authorList>
            <consortium name="RefSeq"/>
        </authorList>
    </citation>
    <scope>IDENTIFICATION</scope>
    <source>
        <tissue evidence="6">Whole Larva</tissue>
    </source>
</reference>
<evidence type="ECO:0000256" key="1">
    <source>
        <dbReference type="ARBA" id="ARBA00023157"/>
    </source>
</evidence>
<dbReference type="PANTHER" id="PTHR24258:SF136">
    <property type="entry name" value="GH06673P-RELATED"/>
    <property type="match status" value="1"/>
</dbReference>
<dbReference type="InterPro" id="IPR033116">
    <property type="entry name" value="TRYPSIN_SER"/>
</dbReference>
<dbReference type="InterPro" id="IPR001314">
    <property type="entry name" value="Peptidase_S1A"/>
</dbReference>
<name>A0ABM1MCS4_NICVS</name>
<evidence type="ECO:0000256" key="2">
    <source>
        <dbReference type="RuleBase" id="RU363034"/>
    </source>
</evidence>
<dbReference type="PROSITE" id="PS00134">
    <property type="entry name" value="TRYPSIN_HIS"/>
    <property type="match status" value="1"/>
</dbReference>
<dbReference type="SMART" id="SM00020">
    <property type="entry name" value="Tryp_SPc"/>
    <property type="match status" value="1"/>
</dbReference>
<feature type="domain" description="Peptidase S1" evidence="4">
    <location>
        <begin position="126"/>
        <end position="373"/>
    </location>
</feature>
<gene>
    <name evidence="6" type="primary">LOC108559560</name>
</gene>
<dbReference type="SUPFAM" id="SSF50494">
    <property type="entry name" value="Trypsin-like serine proteases"/>
    <property type="match status" value="1"/>
</dbReference>
<dbReference type="PRINTS" id="PR00722">
    <property type="entry name" value="CHYMOTRYPSIN"/>
</dbReference>
<proteinExistence type="predicted"/>
<dbReference type="Proteomes" id="UP000695000">
    <property type="component" value="Unplaced"/>
</dbReference>
<evidence type="ECO:0000313" key="5">
    <source>
        <dbReference type="Proteomes" id="UP000695000"/>
    </source>
</evidence>